<feature type="compositionally biased region" description="Polar residues" evidence="1">
    <location>
        <begin position="96"/>
        <end position="114"/>
    </location>
</feature>
<feature type="region of interest" description="Disordered" evidence="1">
    <location>
        <begin position="57"/>
        <end position="155"/>
    </location>
</feature>
<name>A0ABR4PNH3_9HELO</name>
<evidence type="ECO:0000313" key="3">
    <source>
        <dbReference type="Proteomes" id="UP001629113"/>
    </source>
</evidence>
<feature type="compositionally biased region" description="Basic and acidic residues" evidence="1">
    <location>
        <begin position="141"/>
        <end position="155"/>
    </location>
</feature>
<organism evidence="2 3">
    <name type="scientific">Phlyctema vagabunda</name>
    <dbReference type="NCBI Taxonomy" id="108571"/>
    <lineage>
        <taxon>Eukaryota</taxon>
        <taxon>Fungi</taxon>
        <taxon>Dikarya</taxon>
        <taxon>Ascomycota</taxon>
        <taxon>Pezizomycotina</taxon>
        <taxon>Leotiomycetes</taxon>
        <taxon>Helotiales</taxon>
        <taxon>Dermateaceae</taxon>
        <taxon>Phlyctema</taxon>
    </lineage>
</organism>
<proteinExistence type="predicted"/>
<gene>
    <name evidence="2" type="ORF">PVAG01_04170</name>
</gene>
<feature type="compositionally biased region" description="Polar residues" evidence="1">
    <location>
        <begin position="129"/>
        <end position="140"/>
    </location>
</feature>
<keyword evidence="3" id="KW-1185">Reference proteome</keyword>
<feature type="compositionally biased region" description="Basic residues" evidence="1">
    <location>
        <begin position="70"/>
        <end position="83"/>
    </location>
</feature>
<accession>A0ABR4PNH3</accession>
<reference evidence="2 3" key="1">
    <citation type="submission" date="2024-06" db="EMBL/GenBank/DDBJ databases">
        <title>Complete genome of Phlyctema vagabunda strain 19-DSS-EL-015.</title>
        <authorList>
            <person name="Fiorenzani C."/>
        </authorList>
    </citation>
    <scope>NUCLEOTIDE SEQUENCE [LARGE SCALE GENOMIC DNA]</scope>
    <source>
        <strain evidence="2 3">19-DSS-EL-015</strain>
    </source>
</reference>
<evidence type="ECO:0000313" key="2">
    <source>
        <dbReference type="EMBL" id="KAL3424889.1"/>
    </source>
</evidence>
<dbReference type="EMBL" id="JBFCZG010000003">
    <property type="protein sequence ID" value="KAL3424889.1"/>
    <property type="molecule type" value="Genomic_DNA"/>
</dbReference>
<dbReference type="Proteomes" id="UP001629113">
    <property type="component" value="Unassembled WGS sequence"/>
</dbReference>
<sequence>MRPALDRLLARPSSLELLRYLTGSPILLHKDSRCPRKCPWTSCMYSSYAVSQSAADSTNHDEMHAQHGYRTARGRRLASRAKPRNTANIRQDRSNGSKSVGHQARSSNGKSQTDPLLGPESPRRDSRVTTHNGGITYTDSNRADSTFDSKRPRDAEFDCSVRPVESAARRMYGFHGKWRERRWTYEELEFESDLSASSSRRKLLDDPVHQQDFELWGGLLEFRQRIYGLEGVEMYWKAVRGQKLQIPTFGTMASNLWRTFLTLGFEDSSILQDIRRYADEQLESTGQRWNMFYVAIIQHFLLTGQGHRAQAWHNKLIERHPPGPRSFSEMCRQVCLWSGDLDALKYIYAQNGFVNTYSKIVPLLCDEGKYEQALEWHFLLVQHKDLPRQMKSVESLLRHFTTFKNETAMQIAESLVDAKVPFTSKLSTNYNEHLVASAEMMNIIHGKTINVAPKKYNDSLGARWFATTWISLDIALNGVHALGVEEIGPLSLQSIALRETDAAGIMNRIDQLKELGISIGQSVYSKAVYHFAKTGQHEYLESLLQGDQHPDSLEDSNLQETLLDAYAQANDWSQYRRTLAIRLIASNFRRGEVQNIELRSLICMGDLTATRAALSHMQFNKIPVHSKTINYLIMKFIRKRQRGQRPIALPKHTHDLEMVIEILKDIMRSGMHLFPGHWREIIRRLGMSGRLSELYRLCIFLADWYSLGRDTVNEAHSILLVKPVPRPRVPAGIPNYHDLHPMRVLFPISLQKSIVEWGFAKALEGRPKSEKQGLPEPMSLSQVTQSNSSTVDITSGIKLLRRLQESGVHIDSKAVRSAIFNRLVQYYGNGFSKRPHNRAAKLNNHLTLEEMLGQINWAMGEPAFPRITDIREAVESRSLLRMRKRKRSIERLVARRSTDILCAPSRSLEHAHDANHHRISS</sequence>
<comment type="caution">
    <text evidence="2">The sequence shown here is derived from an EMBL/GenBank/DDBJ whole genome shotgun (WGS) entry which is preliminary data.</text>
</comment>
<evidence type="ECO:0000256" key="1">
    <source>
        <dbReference type="SAM" id="MobiDB-lite"/>
    </source>
</evidence>
<protein>
    <submittedName>
        <fullName evidence="2">Pentatricopeptide repeat domain-containing protein-like protein</fullName>
    </submittedName>
</protein>